<evidence type="ECO:0000313" key="1">
    <source>
        <dbReference type="EMBL" id="KAI8535487.1"/>
    </source>
</evidence>
<reference evidence="1" key="1">
    <citation type="submission" date="2022-02" db="EMBL/GenBank/DDBJ databases">
        <title>Plant Genome Project.</title>
        <authorList>
            <person name="Zhang R.-G."/>
        </authorList>
    </citation>
    <scope>NUCLEOTIDE SEQUENCE</scope>
    <source>
        <strain evidence="1">AT1</strain>
    </source>
</reference>
<dbReference type="Proteomes" id="UP001062846">
    <property type="component" value="Chromosome 10"/>
</dbReference>
<accession>A0ACC0M4J4</accession>
<comment type="caution">
    <text evidence="1">The sequence shown here is derived from an EMBL/GenBank/DDBJ whole genome shotgun (WGS) entry which is preliminary data.</text>
</comment>
<protein>
    <submittedName>
        <fullName evidence="1">Uncharacterized protein</fullName>
    </submittedName>
</protein>
<organism evidence="1 2">
    <name type="scientific">Rhododendron molle</name>
    <name type="common">Chinese azalea</name>
    <name type="synonym">Azalea mollis</name>
    <dbReference type="NCBI Taxonomy" id="49168"/>
    <lineage>
        <taxon>Eukaryota</taxon>
        <taxon>Viridiplantae</taxon>
        <taxon>Streptophyta</taxon>
        <taxon>Embryophyta</taxon>
        <taxon>Tracheophyta</taxon>
        <taxon>Spermatophyta</taxon>
        <taxon>Magnoliopsida</taxon>
        <taxon>eudicotyledons</taxon>
        <taxon>Gunneridae</taxon>
        <taxon>Pentapetalae</taxon>
        <taxon>asterids</taxon>
        <taxon>Ericales</taxon>
        <taxon>Ericaceae</taxon>
        <taxon>Ericoideae</taxon>
        <taxon>Rhodoreae</taxon>
        <taxon>Rhododendron</taxon>
    </lineage>
</organism>
<keyword evidence="2" id="KW-1185">Reference proteome</keyword>
<evidence type="ECO:0000313" key="2">
    <source>
        <dbReference type="Proteomes" id="UP001062846"/>
    </source>
</evidence>
<sequence>MDGWMASHDEATLDPLDGTSLHILFLQPEPVISEEEYYWDLEPPWQAPMDLDPNPLQGYAVPDYLTHYAEDDFVQEDPRVLRDKVYAFSSIFDAVCDANHDPCSYIGNEEFPRLDILYPSNRDCSIMVTDLVPLTDLWDFEVVVNIQVGAEVWTVNRTLADGGLWDVPFIIDSEPITEVAAVKDLSFWDSLLMKD</sequence>
<proteinExistence type="predicted"/>
<name>A0ACC0M4J4_RHOML</name>
<dbReference type="EMBL" id="CM046397">
    <property type="protein sequence ID" value="KAI8535487.1"/>
    <property type="molecule type" value="Genomic_DNA"/>
</dbReference>
<gene>
    <name evidence="1" type="ORF">RHMOL_Rhmol10G0178400</name>
</gene>